<name>A0A091N9V1_APAVI</name>
<dbReference type="EMBL" id="KL379339">
    <property type="protein sequence ID" value="KFP86226.1"/>
    <property type="molecule type" value="Genomic_DNA"/>
</dbReference>
<dbReference type="InterPro" id="IPR015943">
    <property type="entry name" value="WD40/YVTN_repeat-like_dom_sf"/>
</dbReference>
<dbReference type="SUPFAM" id="SSF50978">
    <property type="entry name" value="WD40 repeat-like"/>
    <property type="match status" value="1"/>
</dbReference>
<dbReference type="PANTHER" id="PTHR14604:SF3">
    <property type="entry name" value="SPERM-ASSOCIATED ANTIGEN 16 PROTEIN"/>
    <property type="match status" value="1"/>
</dbReference>
<dbReference type="Pfam" id="PF00400">
    <property type="entry name" value="WD40"/>
    <property type="match status" value="2"/>
</dbReference>
<feature type="non-terminal residue" evidence="1">
    <location>
        <position position="1"/>
    </location>
</feature>
<dbReference type="InterPro" id="IPR050995">
    <property type="entry name" value="WD-F-box_domain-protein"/>
</dbReference>
<proteinExistence type="predicted"/>
<accession>A0A091N9V1</accession>
<dbReference type="Proteomes" id="UP000054244">
    <property type="component" value="Unassembled WGS sequence"/>
</dbReference>
<sequence length="149" mass="17230">IVVTGSDDHLWKMWALPDGNIIVTGEGHTDWLWGCCFHPRSNIAYILSVGISTLTVPQERNQNCYQFFYYIKNTIALWWIFFRFCCYWKTGGFISILQDQSGKEKSITSERCRYMCGHKDSVNSVEFLLFSNTVLTSSADKTSLWDART</sequence>
<keyword evidence="2" id="KW-1185">Reference proteome</keyword>
<dbReference type="Gene3D" id="2.130.10.10">
    <property type="entry name" value="YVTN repeat-like/Quinoprotein amine dehydrogenase"/>
    <property type="match status" value="1"/>
</dbReference>
<feature type="non-terminal residue" evidence="1">
    <location>
        <position position="149"/>
    </location>
</feature>
<dbReference type="GO" id="GO:1990716">
    <property type="term" value="C:axonemal central apparatus"/>
    <property type="evidence" value="ECO:0007669"/>
    <property type="project" value="TreeGrafter"/>
</dbReference>
<gene>
    <name evidence="1" type="ORF">N311_01361</name>
</gene>
<dbReference type="PANTHER" id="PTHR14604">
    <property type="entry name" value="WD40 REPEAT PF20"/>
    <property type="match status" value="1"/>
</dbReference>
<dbReference type="InterPro" id="IPR036322">
    <property type="entry name" value="WD40_repeat_dom_sf"/>
</dbReference>
<reference evidence="1 2" key="1">
    <citation type="submission" date="2014-04" db="EMBL/GenBank/DDBJ databases">
        <title>Genome evolution of avian class.</title>
        <authorList>
            <person name="Zhang G."/>
            <person name="Li C."/>
        </authorList>
    </citation>
    <scope>NUCLEOTIDE SEQUENCE [LARGE SCALE GENOMIC DNA]</scope>
    <source>
        <strain evidence="1">BGI_N311</strain>
    </source>
</reference>
<evidence type="ECO:0000313" key="2">
    <source>
        <dbReference type="Proteomes" id="UP000054244"/>
    </source>
</evidence>
<dbReference type="InterPro" id="IPR001680">
    <property type="entry name" value="WD40_rpt"/>
</dbReference>
<protein>
    <submittedName>
        <fullName evidence="1">Sperm-associated antigen 16 protein</fullName>
    </submittedName>
</protein>
<organism evidence="1 2">
    <name type="scientific">Apaloderma vittatum</name>
    <name type="common">Bar-tailed trogon</name>
    <dbReference type="NCBI Taxonomy" id="57397"/>
    <lineage>
        <taxon>Eukaryota</taxon>
        <taxon>Metazoa</taxon>
        <taxon>Chordata</taxon>
        <taxon>Craniata</taxon>
        <taxon>Vertebrata</taxon>
        <taxon>Euteleostomi</taxon>
        <taxon>Archelosauria</taxon>
        <taxon>Archosauria</taxon>
        <taxon>Dinosauria</taxon>
        <taxon>Saurischia</taxon>
        <taxon>Theropoda</taxon>
        <taxon>Coelurosauria</taxon>
        <taxon>Aves</taxon>
        <taxon>Neognathae</taxon>
        <taxon>Neoaves</taxon>
        <taxon>Telluraves</taxon>
        <taxon>Coraciimorphae</taxon>
        <taxon>Trogoniformes</taxon>
        <taxon>Trogonidae</taxon>
        <taxon>Apaloderma</taxon>
    </lineage>
</organism>
<dbReference type="AlphaFoldDB" id="A0A091N9V1"/>
<dbReference type="GO" id="GO:0035082">
    <property type="term" value="P:axoneme assembly"/>
    <property type="evidence" value="ECO:0007669"/>
    <property type="project" value="TreeGrafter"/>
</dbReference>
<evidence type="ECO:0000313" key="1">
    <source>
        <dbReference type="EMBL" id="KFP86226.1"/>
    </source>
</evidence>